<dbReference type="RefSeq" id="WP_021560323.1">
    <property type="nucleotide sequence ID" value="NZ_CP036181.1"/>
</dbReference>
<protein>
    <recommendedName>
        <fullName evidence="2">Type IV pilus biogenesis protein PilM</fullName>
    </recommendedName>
</protein>
<reference evidence="1" key="1">
    <citation type="submission" date="2018-01" db="EMBL/GenBank/DDBJ databases">
        <title>Prevalence of blaNDM and mcr-1 in Escherichia coli from food in China.</title>
        <authorList>
            <person name="Liu X."/>
            <person name="Li R."/>
            <person name="Chen S."/>
        </authorList>
    </citation>
    <scope>NUCLEOTIDE SEQUENCE</scope>
    <source>
        <strain evidence="1">1108</strain>
        <plasmid evidence="1">p1108-emrB</plasmid>
    </source>
</reference>
<evidence type="ECO:0008006" key="2">
    <source>
        <dbReference type="Google" id="ProtNLM"/>
    </source>
</evidence>
<dbReference type="Gene3D" id="3.30.450.360">
    <property type="match status" value="1"/>
</dbReference>
<evidence type="ECO:0000313" key="1">
    <source>
        <dbReference type="EMBL" id="AWF75001.1"/>
    </source>
</evidence>
<dbReference type="EMBL" id="MG825377">
    <property type="protein sequence ID" value="AWF75001.1"/>
    <property type="molecule type" value="Genomic_DNA"/>
</dbReference>
<geneLocation type="plasmid" evidence="1">
    <name>p1108-emrB</name>
</geneLocation>
<proteinExistence type="predicted"/>
<keyword evidence="1" id="KW-0614">Plasmid</keyword>
<gene>
    <name evidence="1" type="ORF">LHLDPJGA_00099</name>
</gene>
<sequence>MPFAVLALAIVMTFFTILSYETGKQATRTEERVLKREADDVASQMMSLSQALTHWRWKNPSATALPAVSTLGLPFSTPDSRIGYALSGGRLWVWSAEDSTPGLAARLTTLTLGSGLLFRFSNGTLKDMQGNTVSTSGLTLPSALQSTSGTRLVHLN</sequence>
<dbReference type="InterPro" id="IPR009987">
    <property type="entry name" value="IM_PilM"/>
</dbReference>
<organism evidence="1">
    <name type="scientific">Escherichia coli</name>
    <dbReference type="NCBI Taxonomy" id="562"/>
    <lineage>
        <taxon>Bacteria</taxon>
        <taxon>Pseudomonadati</taxon>
        <taxon>Pseudomonadota</taxon>
        <taxon>Gammaproteobacteria</taxon>
        <taxon>Enterobacterales</taxon>
        <taxon>Enterobacteriaceae</taxon>
        <taxon>Escherichia</taxon>
    </lineage>
</organism>
<dbReference type="AlphaFoldDB" id="A0A2S1J9E6"/>
<name>A0A2S1J9E6_ECOLX</name>
<accession>A0A2S1J9E6</accession>
<dbReference type="Pfam" id="PF07419">
    <property type="entry name" value="PilM"/>
    <property type="match status" value="1"/>
</dbReference>